<evidence type="ECO:0000313" key="1">
    <source>
        <dbReference type="EMBL" id="KAB6521856.1"/>
    </source>
</evidence>
<evidence type="ECO:0000313" key="2">
    <source>
        <dbReference type="Proteomes" id="UP000469427"/>
    </source>
</evidence>
<protein>
    <recommendedName>
        <fullName evidence="3">RteC protein</fullName>
    </recommendedName>
</protein>
<name>A0A6I0ZTR7_PHOVU</name>
<dbReference type="AlphaFoldDB" id="A0A6I0ZTR7"/>
<sequence>MLIDEAIGLVNTEIRILNMRIKYPVQFQNRKDKFPLSPLYLTDTTNLVEIMELVSGLFLSQRVVTHTGKEAPLTEIGRAFEYLFNIKLGDIHKKHESVICRQANKRIEFLDILRKAITEESQKKGYL</sequence>
<organism evidence="1 2">
    <name type="scientific">Phocaeicola vulgatus</name>
    <name type="common">Bacteroides vulgatus</name>
    <dbReference type="NCBI Taxonomy" id="821"/>
    <lineage>
        <taxon>Bacteria</taxon>
        <taxon>Pseudomonadati</taxon>
        <taxon>Bacteroidota</taxon>
        <taxon>Bacteroidia</taxon>
        <taxon>Bacteroidales</taxon>
        <taxon>Bacteroidaceae</taxon>
        <taxon>Phocaeicola</taxon>
    </lineage>
</organism>
<dbReference type="Pfam" id="PF09357">
    <property type="entry name" value="RteC"/>
    <property type="match status" value="1"/>
</dbReference>
<reference evidence="1 2" key="1">
    <citation type="journal article" date="2019" name="Nat. Med.">
        <title>A library of human gut bacterial isolates paired with longitudinal multiomics data enables mechanistic microbiome research.</title>
        <authorList>
            <person name="Poyet M."/>
            <person name="Groussin M."/>
            <person name="Gibbons S.M."/>
            <person name="Avila-Pacheco J."/>
            <person name="Jiang X."/>
            <person name="Kearney S.M."/>
            <person name="Perrotta A.R."/>
            <person name="Berdy B."/>
            <person name="Zhao S."/>
            <person name="Lieberman T.D."/>
            <person name="Swanson P.K."/>
            <person name="Smith M."/>
            <person name="Roesemann S."/>
            <person name="Alexander J.E."/>
            <person name="Rich S.A."/>
            <person name="Livny J."/>
            <person name="Vlamakis H."/>
            <person name="Clish C."/>
            <person name="Bullock K."/>
            <person name="Deik A."/>
            <person name="Scott J."/>
            <person name="Pierce K.A."/>
            <person name="Xavier R.J."/>
            <person name="Alm E.J."/>
        </authorList>
    </citation>
    <scope>NUCLEOTIDE SEQUENCE [LARGE SCALE GENOMIC DNA]</scope>
    <source>
        <strain evidence="1 2">BIOML-A122</strain>
    </source>
</reference>
<dbReference type="InterPro" id="IPR018534">
    <property type="entry name" value="Tet_reg_excision_RteC"/>
</dbReference>
<evidence type="ECO:0008006" key="3">
    <source>
        <dbReference type="Google" id="ProtNLM"/>
    </source>
</evidence>
<gene>
    <name evidence="1" type="ORF">GAY98_23530</name>
</gene>
<dbReference type="Proteomes" id="UP000469427">
    <property type="component" value="Unassembled WGS sequence"/>
</dbReference>
<accession>A0A6I0ZTR7</accession>
<dbReference type="EMBL" id="WDBI01000081">
    <property type="protein sequence ID" value="KAB6521856.1"/>
    <property type="molecule type" value="Genomic_DNA"/>
</dbReference>
<comment type="caution">
    <text evidence="1">The sequence shown here is derived from an EMBL/GenBank/DDBJ whole genome shotgun (WGS) entry which is preliminary data.</text>
</comment>
<proteinExistence type="predicted"/>